<accession>A0A9P7MZ53</accession>
<evidence type="ECO:0000313" key="2">
    <source>
        <dbReference type="EMBL" id="KAG5962323.1"/>
    </source>
</evidence>
<dbReference type="AlphaFoldDB" id="A0A9P7MZ53"/>
<evidence type="ECO:0000313" key="4">
    <source>
        <dbReference type="Proteomes" id="UP000742024"/>
    </source>
</evidence>
<dbReference type="Proteomes" id="UP000742024">
    <property type="component" value="Unassembled WGS sequence"/>
</dbReference>
<proteinExistence type="predicted"/>
<comment type="caution">
    <text evidence="3">The sequence shown here is derived from an EMBL/GenBank/DDBJ whole genome shotgun (WGS) entry which is preliminary data.</text>
</comment>
<dbReference type="EMBL" id="SRPS01000008">
    <property type="protein sequence ID" value="KAG5977480.1"/>
    <property type="molecule type" value="Genomic_DNA"/>
</dbReference>
<reference evidence="3 4" key="1">
    <citation type="journal article" date="2020" name="bioRxiv">
        <title>Whole genome comparisons of ergot fungi reveals the divergence and evolution of species within the genus Claviceps are the result of varying mechanisms driving genome evolution and host range expansion.</title>
        <authorList>
            <person name="Wyka S.A."/>
            <person name="Mondo S.J."/>
            <person name="Liu M."/>
            <person name="Dettman J."/>
            <person name="Nalam V."/>
            <person name="Broders K.D."/>
        </authorList>
    </citation>
    <scope>NUCLEOTIDE SEQUENCE</scope>
    <source>
        <strain evidence="3">CCC 1102</strain>
        <strain evidence="2 4">LM583</strain>
    </source>
</reference>
<organism evidence="3 5">
    <name type="scientific">Claviceps arundinis</name>
    <dbReference type="NCBI Taxonomy" id="1623583"/>
    <lineage>
        <taxon>Eukaryota</taxon>
        <taxon>Fungi</taxon>
        <taxon>Dikarya</taxon>
        <taxon>Ascomycota</taxon>
        <taxon>Pezizomycotina</taxon>
        <taxon>Sordariomycetes</taxon>
        <taxon>Hypocreomycetidae</taxon>
        <taxon>Hypocreales</taxon>
        <taxon>Clavicipitaceae</taxon>
        <taxon>Claviceps</taxon>
    </lineage>
</organism>
<dbReference type="OrthoDB" id="4953980at2759"/>
<feature type="region of interest" description="Disordered" evidence="1">
    <location>
        <begin position="1"/>
        <end position="27"/>
    </location>
</feature>
<dbReference type="EMBL" id="SRPR01000069">
    <property type="protein sequence ID" value="KAG5962323.1"/>
    <property type="molecule type" value="Genomic_DNA"/>
</dbReference>
<keyword evidence="4" id="KW-1185">Reference proteome</keyword>
<evidence type="ECO:0000313" key="3">
    <source>
        <dbReference type="EMBL" id="KAG5977480.1"/>
    </source>
</evidence>
<feature type="compositionally biased region" description="Basic and acidic residues" evidence="1">
    <location>
        <begin position="1"/>
        <end position="19"/>
    </location>
</feature>
<name>A0A9P7MZ53_9HYPO</name>
<dbReference type="Proteomes" id="UP000784919">
    <property type="component" value="Unassembled WGS sequence"/>
</dbReference>
<gene>
    <name evidence="3" type="ORF">E4U56_007783</name>
    <name evidence="2" type="ORF">E4U57_007093</name>
</gene>
<sequence length="122" mass="13681">MADHPVESSHSGLGEHSETHTGVNDAVEVQSPTEGMMPMAVTPAQMRFILELRQELTQTRVPNGHGRSVRNVVSTAGAVAYCFFWVSCTREEWDHIMADYPEELLGNYQEGTQEHAKADWEH</sequence>
<protein>
    <submittedName>
        <fullName evidence="3">Uncharacterized protein</fullName>
    </submittedName>
</protein>
<evidence type="ECO:0000256" key="1">
    <source>
        <dbReference type="SAM" id="MobiDB-lite"/>
    </source>
</evidence>
<evidence type="ECO:0000313" key="5">
    <source>
        <dbReference type="Proteomes" id="UP000784919"/>
    </source>
</evidence>